<name>A0A088RZR8_LEIPA</name>
<dbReference type="GeneID" id="22578366"/>
<dbReference type="Proteomes" id="UP000063063">
    <property type="component" value="Chromosome 33"/>
</dbReference>
<dbReference type="AlphaFoldDB" id="A0A088RZR8"/>
<dbReference type="eggNOG" id="ENOG502SK0Y">
    <property type="taxonomic scope" value="Eukaryota"/>
</dbReference>
<dbReference type="KEGG" id="lpan:LPMP_332130"/>
<gene>
    <name evidence="1" type="ORF">LPMP_332130</name>
</gene>
<sequence>MPDKLTARQYIQVRCLLISSHAITFAFSFSMLVVTLMQRHLYLKSARIEANADKDVLTTNWFMVTSGAVGLVQPSLFFCIHVAYPLVRQRQWAVQEDRLQRSAEMEQQQQQQPPPHACASHAESRGDQRALVDFVRTSALTAHDSHLHPPLSRIHIEAEGTPLGKAGATTEAATAAAAVTPASDSSLPVLGLELPQVGLRLSLKASLSSPPLAPLLPPPPQGAHSGSPPPQKLPMTLRGNGVTATYSATAQHCSLQSTMEAEADLSKTALPLSLSPSVNTQAPVEAVMEPMAIVVPPVRHLPGNCPLFCDCSAPSRAETDGVVLPRDRRDGATAAGCAGGGKRIRVVSDPAPPLFSDVTRAIVKAPGDVTTSELGGEAIRRSSRRLPNAVTHGALAMPGDVDGSTPAAAMAAPQSGTACQLNVSLAKGATSPLTARARFSVRALTPPLSSVGPSDTGDPTSIQQACPDIFSATPSTRSAVQAPTVGPTAAVPRAALVRDRYIAVLSSEEVQPPKGPTEEASQHGKCHPGFSGDNPQRSFASVFLRTLPWFIPTPVAAKVPSPQSHPARRTAASQLSTSVRPLPPALLHMYFKYDTTFHLLLAAYYIFAAVGILLMYFFGMLCVVRRGLHGLTSVLLMVGVQGNVLMNQNMKLSVKAAFSKTAMYTNTEAVHKVSHSLSTASQYERLKRFNTLQPTIYSPDVRYTRIFLILLALSVVAGLVSLCVVVFNCGTGVLVSVGYASLSQREQAAREAQAMLEASVFCSYPESAPELHSLHPPVRASSPLFPSTDTEAPLPAAPMAVAPSRERLMHTFEGLHAPSAALLPPLWVVMAEMSSSGGGLVAPPVSMTR</sequence>
<protein>
    <submittedName>
        <fullName evidence="1">Uncharacterized protein</fullName>
    </submittedName>
</protein>
<evidence type="ECO:0000313" key="2">
    <source>
        <dbReference type="Proteomes" id="UP000063063"/>
    </source>
</evidence>
<accession>A0A088RZR8</accession>
<proteinExistence type="predicted"/>
<keyword evidence="2" id="KW-1185">Reference proteome</keyword>
<dbReference type="RefSeq" id="XP_010702304.1">
    <property type="nucleotide sequence ID" value="XM_010704002.1"/>
</dbReference>
<evidence type="ECO:0000313" key="1">
    <source>
        <dbReference type="EMBL" id="AIO01504.2"/>
    </source>
</evidence>
<dbReference type="EMBL" id="CP009402">
    <property type="protein sequence ID" value="AIO01504.2"/>
    <property type="molecule type" value="Genomic_DNA"/>
</dbReference>
<reference evidence="1 2" key="1">
    <citation type="journal article" date="2015" name="Sci. Rep.">
        <title>The genome of Leishmania panamensis: insights into genomics of the L. (Viannia) subgenus.</title>
        <authorList>
            <person name="Llanes A."/>
            <person name="Restrepo C.M."/>
            <person name="Vecchio G.D."/>
            <person name="Anguizola F.J."/>
            <person name="Lleonart R."/>
        </authorList>
    </citation>
    <scope>NUCLEOTIDE SEQUENCE [LARGE SCALE GENOMIC DNA]</scope>
    <source>
        <strain evidence="1 2">MHOM/PA/94/PSC-1</strain>
    </source>
</reference>
<dbReference type="VEuPathDB" id="TriTrypDB:LPMP_332130"/>
<dbReference type="VEuPathDB" id="TriTrypDB:LPAL13_330028400"/>
<organism evidence="1 2">
    <name type="scientific">Leishmania panamensis</name>
    <dbReference type="NCBI Taxonomy" id="5679"/>
    <lineage>
        <taxon>Eukaryota</taxon>
        <taxon>Discoba</taxon>
        <taxon>Euglenozoa</taxon>
        <taxon>Kinetoplastea</taxon>
        <taxon>Metakinetoplastina</taxon>
        <taxon>Trypanosomatida</taxon>
        <taxon>Trypanosomatidae</taxon>
        <taxon>Leishmaniinae</taxon>
        <taxon>Leishmania</taxon>
        <taxon>Leishmania guyanensis species complex</taxon>
    </lineage>
</organism>
<dbReference type="OrthoDB" id="266621at2759"/>